<dbReference type="AlphaFoldDB" id="Q9SY34"/>
<dbReference type="EMBL" id="AC004135">
    <property type="protein sequence ID" value="AAD32945.1"/>
    <property type="molecule type" value="Genomic_DNA"/>
</dbReference>
<accession>Q9SY34</accession>
<protein>
    <submittedName>
        <fullName evidence="2">T17H7.20</fullName>
    </submittedName>
</protein>
<evidence type="ECO:0000256" key="1">
    <source>
        <dbReference type="SAM" id="MobiDB-lite"/>
    </source>
</evidence>
<evidence type="ECO:0000313" key="2">
    <source>
        <dbReference type="EMBL" id="AAD32945.1"/>
    </source>
</evidence>
<feature type="compositionally biased region" description="Basic residues" evidence="1">
    <location>
        <begin position="13"/>
        <end position="39"/>
    </location>
</feature>
<feature type="region of interest" description="Disordered" evidence="1">
    <location>
        <begin position="1"/>
        <end position="39"/>
    </location>
</feature>
<reference evidence="2" key="3">
    <citation type="submission" date="2000-06" db="EMBL/GenBank/DDBJ databases">
        <authorList>
            <person name="Cheuk R."/>
            <person name="Shinn P."/>
            <person name="Brooks S."/>
            <person name="Buehler E."/>
            <person name="Chao Q."/>
            <person name="Johnson-Hopson C."/>
            <person name="Khan S."/>
            <person name="Kim C."/>
            <person name="Altafi H."/>
            <person name="Bei B."/>
            <person name="Chin C."/>
            <person name="Chiou J."/>
            <person name="Choi E."/>
            <person name="Conn L."/>
            <person name="Conway A."/>
            <person name="Gonzalez A."/>
            <person name="Hansen N."/>
            <person name="Howing B."/>
            <person name="Koo T."/>
            <person name="Lam B."/>
            <person name="Lee J."/>
            <person name="Lenz C."/>
            <person name="Li J."/>
            <person name="Liu A."/>
            <person name="Liu J."/>
            <person name="Liu S."/>
            <person name="Mukharsky N."/>
            <person name="Nguyen M."/>
            <person name="Palm C."/>
            <person name="Pham P."/>
            <person name="Sakano H."/>
            <person name="Schwartz J."/>
            <person name="Southwick A."/>
            <person name="Thaveri A."/>
            <person name="Toriumi M."/>
            <person name="Vaysberg M."/>
            <person name="Yu G."/>
            <person name="Davis R."/>
            <person name="Federspiel N."/>
            <person name="Theologis A."/>
            <person name="Ecker J."/>
        </authorList>
    </citation>
    <scope>NUCLEOTIDE SEQUENCE</scope>
</reference>
<organism evidence="2">
    <name type="scientific">Arabidopsis thaliana</name>
    <name type="common">Mouse-ear cress</name>
    <dbReference type="NCBI Taxonomy" id="3702"/>
    <lineage>
        <taxon>Eukaryota</taxon>
        <taxon>Viridiplantae</taxon>
        <taxon>Streptophyta</taxon>
        <taxon>Embryophyta</taxon>
        <taxon>Tracheophyta</taxon>
        <taxon>Spermatophyta</taxon>
        <taxon>Magnoliopsida</taxon>
        <taxon>eudicotyledons</taxon>
        <taxon>Gunneridae</taxon>
        <taxon>Pentapetalae</taxon>
        <taxon>rosids</taxon>
        <taxon>malvids</taxon>
        <taxon>Brassicales</taxon>
        <taxon>Brassicaceae</taxon>
        <taxon>Camelineae</taxon>
        <taxon>Arabidopsis</taxon>
    </lineage>
</organism>
<reference key="2">
    <citation type="journal article" date="2000" name="Nature">
        <title>Sequence and analysis of chromosome 1 of the plant Arabidopsis thaliana.</title>
        <authorList>
            <person name="Theologis A."/>
            <person name="Ecker J.R."/>
            <person name="Palm C.J."/>
            <person name="Federspiel N.A."/>
            <person name="Kaul S."/>
            <person name="White O."/>
            <person name="Alonso J."/>
            <person name="Altafi H."/>
            <person name="Araujo R."/>
            <person name="Bowman C.L."/>
            <person name="Brooks S.Y."/>
            <person name="Buehler E."/>
            <person name="Chan A."/>
            <person name="Chao Q."/>
            <person name="Chen H."/>
            <person name="Cheuk R.F."/>
            <person name="Chin C.W."/>
            <person name="Chung M.K."/>
            <person name="Conn L."/>
            <person name="Conway A.B."/>
            <person name="Conway A.R."/>
            <person name="Creasy T.H."/>
            <person name="Dewar K."/>
            <person name="Dunn P."/>
            <person name="Etgu P."/>
            <person name="Feldblyum T.V."/>
            <person name="Feng J."/>
            <person name="Fong B."/>
            <person name="Fujii C.Y."/>
            <person name="Gill J.E."/>
            <person name="Goldsmith A.D."/>
            <person name="Haas B."/>
            <person name="Hansen N.F."/>
            <person name="Hughes B."/>
            <person name="Huizar L."/>
            <person name="Hunter J.L."/>
            <person name="Jenkins J."/>
            <person name="Johnson-Hopson C."/>
            <person name="Khan S."/>
            <person name="Khaykin E."/>
            <person name="Kim C.J."/>
            <person name="Koo H.L."/>
            <person name="Kremenetskaia I."/>
            <person name="Kurtz D.B."/>
            <person name="Kwan A."/>
            <person name="Lam B."/>
            <person name="Langin-Hooper S."/>
            <person name="Lee A."/>
            <person name="Lee J.M."/>
            <person name="Lenz C.A."/>
            <person name="Li J.H."/>
            <person name="Li Y."/>
            <person name="Lin X."/>
            <person name="Liu S.X."/>
            <person name="Liu Z.A."/>
            <person name="Luros J.S."/>
            <person name="Maiti R."/>
            <person name="Marziali A."/>
            <person name="Militscher J."/>
            <person name="Miranda M."/>
            <person name="Nguyen M."/>
            <person name="Nierman W.C."/>
            <person name="Osborne B.I."/>
            <person name="Pai G."/>
            <person name="Peterson J."/>
            <person name="Pham P.K."/>
            <person name="Rizzo M."/>
            <person name="Rooney T."/>
            <person name="Rowley D."/>
            <person name="Sakano H."/>
            <person name="Salzberg S.L."/>
            <person name="Schwartz J.R."/>
            <person name="Shinn P."/>
            <person name="Southwick A.M."/>
            <person name="Sun H."/>
            <person name="Tallon L.J."/>
            <person name="Tambunga G."/>
            <person name="Toriumi M.J."/>
            <person name="Town C.D."/>
            <person name="Utterback T."/>
            <person name="Van Aken S."/>
            <person name="Vaysberg M."/>
            <person name="Vysotskaia V.S."/>
            <person name="Walker M."/>
            <person name="Wu D."/>
            <person name="Yu G."/>
            <person name="Fraser C.M."/>
            <person name="Venter J.C."/>
            <person name="Davis R.W."/>
        </authorList>
    </citation>
    <scope>NUCLEOTIDE SEQUENCE [LARGE SCALE GENOMIC DNA]</scope>
    <source>
        <strain>cv. Columbia</strain>
    </source>
</reference>
<reference evidence="2" key="1">
    <citation type="submission" date="1998-05" db="EMBL/GenBank/DDBJ databases">
        <title>Genomic sequence for Arabidopsis thaliana BAC T17H7 from Chromosome 1.</title>
        <authorList>
            <person name="Buehler E."/>
            <person name="Shinn P."/>
            <person name="Dewar K."/>
            <person name="Feng J."/>
            <person name="Kim C."/>
            <person name="Li Y."/>
            <person name="Sun H."/>
            <person name="Conway A."/>
            <person name="Conway A."/>
            <person name="Kurtz D."/>
            <person name="Oji O."/>
            <person name="Shen Y.K."/>
            <person name="Toriumi M."/>
            <person name="Vysotskaia V."/>
            <person name="Yu G."/>
            <person name="Davis R.W."/>
            <person name="Federspiel N.A."/>
            <person name="Theologis A."/>
            <person name="Ecker J.R."/>
        </authorList>
    </citation>
    <scope>NUCLEOTIDE SEQUENCE</scope>
</reference>
<name>Q9SY34_ARATH</name>
<proteinExistence type="predicted"/>
<sequence>MDDEKKNKSLKPIGKKLKKKFKLGMKNRRSKGVLRGKRN</sequence>